<keyword evidence="3 4" id="KW-0378">Hydrolase</keyword>
<feature type="short sequence motif" description="GXGXXG" evidence="3">
    <location>
        <begin position="51"/>
        <end position="56"/>
    </location>
</feature>
<feature type="domain" description="PNPLA" evidence="5">
    <location>
        <begin position="47"/>
        <end position="253"/>
    </location>
</feature>
<dbReference type="InterPro" id="IPR016035">
    <property type="entry name" value="Acyl_Trfase/lysoPLipase"/>
</dbReference>
<comment type="domain">
    <text evidence="4">The nitrogen atoms of the two glycine residues in the GGXR motif define the oxyanion hole, and stabilize the oxyanion that forms during the nucleophilic attack by the catalytic serine during substrate cleavage.</text>
</comment>
<dbReference type="CDD" id="cd07214">
    <property type="entry name" value="Pat17_isozyme_like"/>
    <property type="match status" value="1"/>
</dbReference>
<evidence type="ECO:0000256" key="1">
    <source>
        <dbReference type="ARBA" id="ARBA00010240"/>
    </source>
</evidence>
<feature type="short sequence motif" description="GXSXG" evidence="3">
    <location>
        <begin position="89"/>
        <end position="93"/>
    </location>
</feature>
<dbReference type="PANTHER" id="PTHR32176:SF92">
    <property type="entry name" value="XYLOSE ISOMERASE"/>
    <property type="match status" value="1"/>
</dbReference>
<dbReference type="Pfam" id="PF01734">
    <property type="entry name" value="Patatin"/>
    <property type="match status" value="1"/>
</dbReference>
<proteinExistence type="inferred from homology"/>
<evidence type="ECO:0000256" key="4">
    <source>
        <dbReference type="RuleBase" id="RU361262"/>
    </source>
</evidence>
<gene>
    <name evidence="6" type="ORF">RD792_005566</name>
</gene>
<keyword evidence="7" id="KW-1185">Reference proteome</keyword>
<feature type="active site" description="Nucleophile" evidence="3">
    <location>
        <position position="91"/>
    </location>
</feature>
<evidence type="ECO:0000313" key="6">
    <source>
        <dbReference type="EMBL" id="KAK4487757.1"/>
    </source>
</evidence>
<dbReference type="Gene3D" id="3.40.1090.10">
    <property type="entry name" value="Cytosolic phospholipase A2 catalytic domain"/>
    <property type="match status" value="1"/>
</dbReference>
<feature type="non-terminal residue" evidence="6">
    <location>
        <position position="1"/>
    </location>
</feature>
<protein>
    <recommendedName>
        <fullName evidence="4">Patatin</fullName>
        <ecNumber evidence="4">3.1.1.-</ecNumber>
    </recommendedName>
</protein>
<comment type="caution">
    <text evidence="6">The sequence shown here is derived from an EMBL/GenBank/DDBJ whole genome shotgun (WGS) entry which is preliminary data.</text>
</comment>
<dbReference type="EC" id="3.1.1.-" evidence="4"/>
<evidence type="ECO:0000256" key="2">
    <source>
        <dbReference type="ARBA" id="ARBA00023098"/>
    </source>
</evidence>
<keyword evidence="2 3" id="KW-0443">Lipid metabolism</keyword>
<name>A0ABR0DEY7_9LAMI</name>
<comment type="similarity">
    <text evidence="1 4">Belongs to the patatin family.</text>
</comment>
<evidence type="ECO:0000259" key="5">
    <source>
        <dbReference type="PROSITE" id="PS51635"/>
    </source>
</evidence>
<dbReference type="InterPro" id="IPR002641">
    <property type="entry name" value="PNPLA_dom"/>
</dbReference>
<keyword evidence="3 4" id="KW-0442">Lipid degradation</keyword>
<accession>A0ABR0DEY7</accession>
<feature type="short sequence motif" description="DGA/G" evidence="3">
    <location>
        <begin position="240"/>
        <end position="242"/>
    </location>
</feature>
<reference evidence="6 7" key="1">
    <citation type="journal article" date="2023" name="bioRxiv">
        <title>Genome report: Whole genome sequence and annotation of Penstemon davidsonii.</title>
        <authorList>
            <person name="Ostevik K.L."/>
            <person name="Alabady M."/>
            <person name="Zhang M."/>
            <person name="Rausher M.D."/>
        </authorList>
    </citation>
    <scope>NUCLEOTIDE SEQUENCE [LARGE SCALE GENOMIC DNA]</scope>
    <source>
        <strain evidence="6">DNT005</strain>
        <tissue evidence="6">Whole leaf</tissue>
    </source>
</reference>
<comment type="function">
    <text evidence="4">Lipolytic acyl hydrolase (LAH).</text>
</comment>
<dbReference type="EMBL" id="JAYDYQ010001245">
    <property type="protein sequence ID" value="KAK4487757.1"/>
    <property type="molecule type" value="Genomic_DNA"/>
</dbReference>
<organism evidence="6 7">
    <name type="scientific">Penstemon davidsonii</name>
    <dbReference type="NCBI Taxonomy" id="160366"/>
    <lineage>
        <taxon>Eukaryota</taxon>
        <taxon>Viridiplantae</taxon>
        <taxon>Streptophyta</taxon>
        <taxon>Embryophyta</taxon>
        <taxon>Tracheophyta</taxon>
        <taxon>Spermatophyta</taxon>
        <taxon>Magnoliopsida</taxon>
        <taxon>eudicotyledons</taxon>
        <taxon>Gunneridae</taxon>
        <taxon>Pentapetalae</taxon>
        <taxon>asterids</taxon>
        <taxon>lamiids</taxon>
        <taxon>Lamiales</taxon>
        <taxon>Plantaginaceae</taxon>
        <taxon>Cheloneae</taxon>
        <taxon>Penstemon</taxon>
    </lineage>
</organism>
<dbReference type="PANTHER" id="PTHR32176">
    <property type="entry name" value="XYLOSE ISOMERASE"/>
    <property type="match status" value="1"/>
</dbReference>
<dbReference type="PROSITE" id="PS51635">
    <property type="entry name" value="PNPLA"/>
    <property type="match status" value="1"/>
</dbReference>
<dbReference type="Proteomes" id="UP001291926">
    <property type="component" value="Unassembled WGS sequence"/>
</dbReference>
<sequence length="428" mass="47128">IYKPFNLIDIISCSSIHRSINHKQMASTSPSFHKIQPPANGNYVTILSIDGGGIRGIIPAQILQFLESELQKIDGEGARIADYFDVIAGTSTGGLVTAMLTAPDANNRPLYAAKDITPFYVNNGPSIFPQHGGILGSVKSTISQLGGPKYDGKYLHKLIRDNLGQTRLHQTLTNVVIPTFDIKNMQPTIFSSFEINNLPYTDALLSDICIGTSAAPTFLPAHYFTNVDASGKTSEFNLIDGGVAANNPTLVSIREVTKDVIRNNPPLFPMQPMEYNKLLVISLGTGSEKQEQKYTAQMAAKWGIISWLINGNSTPIIDVFSQANQDMVDYFLSVVFNSLQSQDNYIRIQDHSLTGVTTSVDVTTKQNLNDLVTIGNNLLKSQVSRINLQTGNTESIDEGGTNEDALKKYLSLLNYYFSFHDKLFFIFR</sequence>
<evidence type="ECO:0000313" key="7">
    <source>
        <dbReference type="Proteomes" id="UP001291926"/>
    </source>
</evidence>
<feature type="active site" description="Proton acceptor" evidence="3">
    <location>
        <position position="240"/>
    </location>
</feature>
<dbReference type="SUPFAM" id="SSF52151">
    <property type="entry name" value="FabD/lysophospholipase-like"/>
    <property type="match status" value="1"/>
</dbReference>
<evidence type="ECO:0000256" key="3">
    <source>
        <dbReference type="PROSITE-ProRule" id="PRU01161"/>
    </source>
</evidence>